<proteinExistence type="predicted"/>
<accession>A0A8S9ITZ9</accession>
<comment type="caution">
    <text evidence="1">The sequence shown here is derived from an EMBL/GenBank/DDBJ whole genome shotgun (WGS) entry which is preliminary data.</text>
</comment>
<protein>
    <submittedName>
        <fullName evidence="1">Uncharacterized protein</fullName>
    </submittedName>
</protein>
<organism evidence="1">
    <name type="scientific">Brassica cretica</name>
    <name type="common">Mustard</name>
    <dbReference type="NCBI Taxonomy" id="69181"/>
    <lineage>
        <taxon>Eukaryota</taxon>
        <taxon>Viridiplantae</taxon>
        <taxon>Streptophyta</taxon>
        <taxon>Embryophyta</taxon>
        <taxon>Tracheophyta</taxon>
        <taxon>Spermatophyta</taxon>
        <taxon>Magnoliopsida</taxon>
        <taxon>eudicotyledons</taxon>
        <taxon>Gunneridae</taxon>
        <taxon>Pentapetalae</taxon>
        <taxon>rosids</taxon>
        <taxon>malvids</taxon>
        <taxon>Brassicales</taxon>
        <taxon>Brassicaceae</taxon>
        <taxon>Brassiceae</taxon>
        <taxon>Brassica</taxon>
    </lineage>
</organism>
<name>A0A8S9ITZ9_BRACR</name>
<reference evidence="1" key="1">
    <citation type="submission" date="2019-12" db="EMBL/GenBank/DDBJ databases">
        <title>Genome sequencing and annotation of Brassica cretica.</title>
        <authorList>
            <person name="Studholme D.J."/>
            <person name="Sarris P.F."/>
        </authorList>
    </citation>
    <scope>NUCLEOTIDE SEQUENCE</scope>
    <source>
        <strain evidence="1">PFS-102/07</strain>
        <tissue evidence="1">Leaf</tissue>
    </source>
</reference>
<dbReference type="EMBL" id="QGKY02001015">
    <property type="protein sequence ID" value="KAF2572912.1"/>
    <property type="molecule type" value="Genomic_DNA"/>
</dbReference>
<gene>
    <name evidence="1" type="ORF">F2Q70_00006262</name>
</gene>
<sequence length="83" mass="9434">MSGYLLSKSFKPPSVIHFLVYKAPTCWLSVPLWSLLHLLCRVGGLWSLLHRLRLTVTWVSFEALGRRPDASVDACLKPLLKDE</sequence>
<evidence type="ECO:0000313" key="1">
    <source>
        <dbReference type="EMBL" id="KAF2572912.1"/>
    </source>
</evidence>
<dbReference type="AlphaFoldDB" id="A0A8S9ITZ9"/>